<dbReference type="InterPro" id="IPR003152">
    <property type="entry name" value="FATC_dom"/>
</dbReference>
<dbReference type="SUPFAM" id="SSF47212">
    <property type="entry name" value="FKBP12-rapamycin-binding domain of FKBP-rapamycin-associated protein (FRAP)"/>
    <property type="match status" value="1"/>
</dbReference>
<dbReference type="GO" id="GO:0016242">
    <property type="term" value="P:negative regulation of macroautophagy"/>
    <property type="evidence" value="ECO:0007669"/>
    <property type="project" value="TreeGrafter"/>
</dbReference>
<dbReference type="PANTHER" id="PTHR11139">
    <property type="entry name" value="ATAXIA TELANGIECTASIA MUTATED ATM -RELATED"/>
    <property type="match status" value="1"/>
</dbReference>
<dbReference type="InterPro" id="IPR014009">
    <property type="entry name" value="PIK_FAT"/>
</dbReference>
<keyword evidence="3" id="KW-0808">Transferase</keyword>
<dbReference type="SUPFAM" id="SSF48371">
    <property type="entry name" value="ARM repeat"/>
    <property type="match status" value="1"/>
</dbReference>
<comment type="similarity">
    <text evidence="1">Belongs to the PI3/PI4-kinase family.</text>
</comment>
<dbReference type="GO" id="GO:0005524">
    <property type="term" value="F:ATP binding"/>
    <property type="evidence" value="ECO:0007669"/>
    <property type="project" value="UniProtKB-KW"/>
</dbReference>
<dbReference type="PROSITE" id="PS51189">
    <property type="entry name" value="FAT"/>
    <property type="match status" value="1"/>
</dbReference>
<dbReference type="PANTHER" id="PTHR11139:SF126">
    <property type="entry name" value="SERINE_THREONINE-PROTEIN KINASE TOR"/>
    <property type="match status" value="1"/>
</dbReference>
<dbReference type="Pfam" id="PF23593">
    <property type="entry name" value="HEAT_ATR"/>
    <property type="match status" value="1"/>
</dbReference>
<dbReference type="PROSITE" id="PS50290">
    <property type="entry name" value="PI3_4_KINASE_3"/>
    <property type="match status" value="1"/>
</dbReference>
<dbReference type="SMART" id="SM01343">
    <property type="entry name" value="FATC"/>
    <property type="match status" value="1"/>
</dbReference>
<dbReference type="GO" id="GO:0004674">
    <property type="term" value="F:protein serine/threonine kinase activity"/>
    <property type="evidence" value="ECO:0007669"/>
    <property type="project" value="UniProtKB-EC"/>
</dbReference>
<dbReference type="FunFam" id="1.10.1070.11:FF:000039">
    <property type="entry name" value="Serine/threonine-protein kinase TOR"/>
    <property type="match status" value="1"/>
</dbReference>
<dbReference type="Gene3D" id="1.20.120.150">
    <property type="entry name" value="FKBP12-rapamycin binding domain"/>
    <property type="match status" value="1"/>
</dbReference>
<reference evidence="12 13" key="1">
    <citation type="submission" date="2020-08" db="EMBL/GenBank/DDBJ databases">
        <authorList>
            <person name="Newling K."/>
            <person name="Davey J."/>
            <person name="Forrester S."/>
        </authorList>
    </citation>
    <scope>NUCLEOTIDE SEQUENCE [LARGE SCALE GENOMIC DNA]</scope>
    <source>
        <strain evidence="13">Crithidia deanei Carvalho (ATCC PRA-265)</strain>
    </source>
</reference>
<dbReference type="InterPro" id="IPR016024">
    <property type="entry name" value="ARM-type_fold"/>
</dbReference>
<dbReference type="GO" id="GO:0031932">
    <property type="term" value="C:TORC2 complex"/>
    <property type="evidence" value="ECO:0007669"/>
    <property type="project" value="TreeGrafter"/>
</dbReference>
<feature type="domain" description="FAT" evidence="10">
    <location>
        <begin position="376"/>
        <end position="948"/>
    </location>
</feature>
<dbReference type="PROSITE" id="PS51190">
    <property type="entry name" value="FATC"/>
    <property type="match status" value="1"/>
</dbReference>
<proteinExistence type="inferred from homology"/>
<keyword evidence="13" id="KW-1185">Reference proteome</keyword>
<dbReference type="InterPro" id="IPR050517">
    <property type="entry name" value="DDR_Repair_Kinase"/>
</dbReference>
<evidence type="ECO:0000256" key="1">
    <source>
        <dbReference type="ARBA" id="ARBA00011031"/>
    </source>
</evidence>
<evidence type="ECO:0000256" key="5">
    <source>
        <dbReference type="ARBA" id="ARBA00022741"/>
    </source>
</evidence>
<dbReference type="OrthoDB" id="381190at2759"/>
<dbReference type="GO" id="GO:0044877">
    <property type="term" value="F:protein-containing complex binding"/>
    <property type="evidence" value="ECO:0007669"/>
    <property type="project" value="InterPro"/>
</dbReference>
<evidence type="ECO:0000313" key="12">
    <source>
        <dbReference type="EMBL" id="CAD2214755.1"/>
    </source>
</evidence>
<dbReference type="SMART" id="SM00146">
    <property type="entry name" value="PI3Kc"/>
    <property type="match status" value="1"/>
</dbReference>
<keyword evidence="6 12" id="KW-0418">Kinase</keyword>
<dbReference type="InterPro" id="IPR018936">
    <property type="entry name" value="PI3/4_kinase_CS"/>
</dbReference>
<evidence type="ECO:0000256" key="8">
    <source>
        <dbReference type="ARBA" id="ARBA00048679"/>
    </source>
</evidence>
<dbReference type="InterPro" id="IPR011009">
    <property type="entry name" value="Kinase-like_dom_sf"/>
</dbReference>
<evidence type="ECO:0000313" key="13">
    <source>
        <dbReference type="Proteomes" id="UP000515908"/>
    </source>
</evidence>
<feature type="domain" description="FATC" evidence="11">
    <location>
        <begin position="1495"/>
        <end position="1527"/>
    </location>
</feature>
<evidence type="ECO:0000256" key="2">
    <source>
        <dbReference type="ARBA" id="ARBA00012513"/>
    </source>
</evidence>
<dbReference type="CDD" id="cd05169">
    <property type="entry name" value="PIKKc_TOR"/>
    <property type="match status" value="1"/>
</dbReference>
<evidence type="ECO:0000259" key="9">
    <source>
        <dbReference type="PROSITE" id="PS50290"/>
    </source>
</evidence>
<dbReference type="EC" id="2.7.11.1" evidence="2"/>
<dbReference type="GO" id="GO:0005634">
    <property type="term" value="C:nucleus"/>
    <property type="evidence" value="ECO:0007669"/>
    <property type="project" value="TreeGrafter"/>
</dbReference>
<dbReference type="Gene3D" id="3.30.1010.10">
    <property type="entry name" value="Phosphatidylinositol 3-kinase Catalytic Subunit, Chain A, domain 4"/>
    <property type="match status" value="1"/>
</dbReference>
<evidence type="ECO:0000256" key="6">
    <source>
        <dbReference type="ARBA" id="ARBA00022777"/>
    </source>
</evidence>
<dbReference type="InterPro" id="IPR057564">
    <property type="entry name" value="HEAT_ATR"/>
</dbReference>
<protein>
    <recommendedName>
        <fullName evidence="2">non-specific serine/threonine protein kinase</fullName>
        <ecNumber evidence="2">2.7.11.1</ecNumber>
    </recommendedName>
</protein>
<evidence type="ECO:0000256" key="4">
    <source>
        <dbReference type="ARBA" id="ARBA00022737"/>
    </source>
</evidence>
<dbReference type="InterPro" id="IPR003151">
    <property type="entry name" value="PIK-rel_kinase_FAT"/>
</dbReference>
<dbReference type="InterPro" id="IPR009076">
    <property type="entry name" value="FRB_dom"/>
</dbReference>
<name>A0A7G2C5J0_9TRYP</name>
<dbReference type="SMART" id="SM01345">
    <property type="entry name" value="Rapamycin_bind"/>
    <property type="match status" value="1"/>
</dbReference>
<evidence type="ECO:0000256" key="7">
    <source>
        <dbReference type="ARBA" id="ARBA00022840"/>
    </source>
</evidence>
<dbReference type="SUPFAM" id="SSF56112">
    <property type="entry name" value="Protein kinase-like (PK-like)"/>
    <property type="match status" value="1"/>
</dbReference>
<dbReference type="Pfam" id="PF02260">
    <property type="entry name" value="FATC"/>
    <property type="match status" value="1"/>
</dbReference>
<dbReference type="Pfam" id="PF00454">
    <property type="entry name" value="PI3_PI4_kinase"/>
    <property type="match status" value="1"/>
</dbReference>
<dbReference type="Pfam" id="PF02259">
    <property type="entry name" value="FAT"/>
    <property type="match status" value="1"/>
</dbReference>
<gene>
    <name evidence="12" type="ORF">ADEAN_000220600</name>
</gene>
<accession>A0A7G2C5J0</accession>
<keyword evidence="5" id="KW-0547">Nucleotide-binding</keyword>
<dbReference type="GO" id="GO:0031929">
    <property type="term" value="P:TOR signaling"/>
    <property type="evidence" value="ECO:0007669"/>
    <property type="project" value="TreeGrafter"/>
</dbReference>
<dbReference type="Proteomes" id="UP000515908">
    <property type="component" value="Chromosome 04"/>
</dbReference>
<evidence type="ECO:0000259" key="11">
    <source>
        <dbReference type="PROSITE" id="PS51190"/>
    </source>
</evidence>
<dbReference type="GO" id="GO:0005737">
    <property type="term" value="C:cytoplasm"/>
    <property type="evidence" value="ECO:0007669"/>
    <property type="project" value="TreeGrafter"/>
</dbReference>
<dbReference type="InterPro" id="IPR000403">
    <property type="entry name" value="PI3/4_kinase_cat_dom"/>
</dbReference>
<dbReference type="InterPro" id="IPR026683">
    <property type="entry name" value="TOR_cat"/>
</dbReference>
<comment type="catalytic activity">
    <reaction evidence="8">
        <text>L-seryl-[protein] + ATP = O-phospho-L-seryl-[protein] + ADP + H(+)</text>
        <dbReference type="Rhea" id="RHEA:17989"/>
        <dbReference type="Rhea" id="RHEA-COMP:9863"/>
        <dbReference type="Rhea" id="RHEA-COMP:11604"/>
        <dbReference type="ChEBI" id="CHEBI:15378"/>
        <dbReference type="ChEBI" id="CHEBI:29999"/>
        <dbReference type="ChEBI" id="CHEBI:30616"/>
        <dbReference type="ChEBI" id="CHEBI:83421"/>
        <dbReference type="ChEBI" id="CHEBI:456216"/>
        <dbReference type="EC" id="2.7.11.1"/>
    </reaction>
</comment>
<keyword evidence="4" id="KW-0677">Repeat</keyword>
<dbReference type="Gene3D" id="1.10.1070.11">
    <property type="entry name" value="Phosphatidylinositol 3-/4-kinase, catalytic domain"/>
    <property type="match status" value="1"/>
</dbReference>
<organism evidence="12 13">
    <name type="scientific">Angomonas deanei</name>
    <dbReference type="NCBI Taxonomy" id="59799"/>
    <lineage>
        <taxon>Eukaryota</taxon>
        <taxon>Discoba</taxon>
        <taxon>Euglenozoa</taxon>
        <taxon>Kinetoplastea</taxon>
        <taxon>Metakinetoplastina</taxon>
        <taxon>Trypanosomatida</taxon>
        <taxon>Trypanosomatidae</taxon>
        <taxon>Strigomonadinae</taxon>
        <taxon>Angomonas</taxon>
    </lineage>
</organism>
<evidence type="ECO:0000256" key="3">
    <source>
        <dbReference type="ARBA" id="ARBA00022679"/>
    </source>
</evidence>
<keyword evidence="7" id="KW-0067">ATP-binding</keyword>
<sequence>MRCLVVRLLSFLSYTEKGNQATKQSMRVLPQVFDALTDPPDRFNVELKYVILKYIVKHAQNLQSLCAPLVNSLLQSLRVYQRDQDYIHDAITALKVVCSKLYIEELVGVIVRTLLVCLAEDRKISTNMEKSTAISNNILGTFSILILELQSDFLKYSAYINQTLKACKITSPEFTALNNEIASGAKCVQNANATQALAKESARLVKKCENIVARYLARRGGEMLSSPNATVDLPGGGTVAEDKILVINEARILSSIKSVPLTREEWMKWSEQFSISILQESPYRVFRCTSLAIDNNSKPLVEISPYFTRNVLEVGFRTVWTYGSMSLRTSIVEFYRQVLRQSMSSSTVPDEVLAIILSIVEYMDHMGEVLSLEYSDLSDCAWSRGMLAKALYWREAAYRDSPAATVESLISLYSELEFVESSVGLMNLADEEQHKALLQSSLVKLARYTEALKLTKQELEAEATVSDNSGSDRISKSYAFKKYRSVPRMLHYNNNDSATSFGGVDETGVERRLEIHARLMLCLSELGNYHEVLDEWKKMYAKFKDADATDDGNLLFYLSQYAADASTRLQQWDTLEQVIPWMTKESVYYHIANATLQIVNNNFDEAVAHVADGRTMLLTDLSSLLHESYARAYTGIVVAQELTELEEVAAAKRCEIELGSSDHVHVVSRLWQQRIRLMSANVTVWKQILGVRGLLIPPKQDVTTRVRFVKLCRQEGASDLERFTLQQLIGARNPTLKDITSRSANLKVVMQWVTLLSSSNALGEGSAFGTESELLKRIIDTHYKAGNQVLLSRAYAKLGRKVERSEAVECYKTATLYDPKWYIAWRLWAEANTELLDVEYSDSACTNAIEGFIQSIKLGTSDSTLIQDVLKLLTLWSRHCDRERGLKELRIRVLNVSPRVWNLVVPQLIARLDLGSDDSCKLVAEIVAIVAYNYPHSLIYPLNLCTMSDSERRKKLADEILNVKLLDRYPVLVLQGSIVINELIRVSALIYEQWHEKLEMAANLFFGRNQRKEEMIQVLMPIHDTLNKVPETVVEADFFSSHAKALTEALEWVKTYKTSKNMADLQSAWNLYQVVYKRMDEQIKLSNTLKLQLCSPKLFEARDLSTGIPDTRSESEDGVSKIFSFHDVLAVIPSKQRPKRLGIFTHEGRSQKYLLKGREDLRLDERVMQLFGLVNILMTSDARSCNKYGFQIQRYSVTPLKDTVGVIGWVDACDTLHEVVKYYRERKSITTELEMRMLSRIITFDNVKAYDYLTVMSKVEVIEFLAAHTSGQDIRKAMWSSAPNCEVWMNRRKMYATSLANMSVVGYILGLGDRHPNNIMIQQSTGLVVHIDFGDCFEVAMTRDKFPEKVPFRLTRMLRNALDVSGVDGSFRSAAETSMCVLREGSHTVLALLEAFIQDPLISWRLMNRPGQEPEVSNDKTIEEQINIAKNMNPIQMQESVVESVDGGQRNDASPTLLKHLCCEEVDDVHQGVFILGRLSSKLKGEDFVSSYQTEPLDPKTQVGRLILEATDIANVAQSWSGWYPFW</sequence>
<feature type="domain" description="PI3K/PI4K catalytic" evidence="9">
    <location>
        <begin position="1125"/>
        <end position="1446"/>
    </location>
</feature>
<dbReference type="PROSITE" id="PS00916">
    <property type="entry name" value="PI3_4_KINASE_2"/>
    <property type="match status" value="1"/>
</dbReference>
<dbReference type="EMBL" id="LR877148">
    <property type="protein sequence ID" value="CAD2214755.1"/>
    <property type="molecule type" value="Genomic_DNA"/>
</dbReference>
<dbReference type="GO" id="GO:0031931">
    <property type="term" value="C:TORC1 complex"/>
    <property type="evidence" value="ECO:0007669"/>
    <property type="project" value="TreeGrafter"/>
</dbReference>
<dbReference type="InterPro" id="IPR036738">
    <property type="entry name" value="FRB_sf"/>
</dbReference>
<dbReference type="InterPro" id="IPR036940">
    <property type="entry name" value="PI3/4_kinase_cat_sf"/>
</dbReference>
<evidence type="ECO:0000259" key="10">
    <source>
        <dbReference type="PROSITE" id="PS51189"/>
    </source>
</evidence>
<dbReference type="VEuPathDB" id="TriTrypDB:ADEAN_000220600"/>
<dbReference type="Pfam" id="PF08771">
    <property type="entry name" value="FRB_dom"/>
    <property type="match status" value="1"/>
</dbReference>